<keyword evidence="2" id="KW-1185">Reference proteome</keyword>
<gene>
    <name evidence="1" type="ORF">Psi01_56270</name>
</gene>
<sequence length="150" mass="15774">MVTAVDLAADPVHATVAVGVHQPPDERSRLFIDDLTLPGLQRDLAVVLLAGTVLGEQAQPVFGIGVHADAPDAAETTHTDGKDCTHRIRGRLDEARPGVGASDHQAIDASPMMDDVSVAEVEAEQVGVGLKRRRISTAARTRGFPLLGTT</sequence>
<evidence type="ECO:0000313" key="1">
    <source>
        <dbReference type="EMBL" id="GIH94997.1"/>
    </source>
</evidence>
<dbReference type="AlphaFoldDB" id="A0A8J3WNX8"/>
<name>A0A8J3WNX8_9ACTN</name>
<dbReference type="EMBL" id="BOOJ01000048">
    <property type="protein sequence ID" value="GIH94997.1"/>
    <property type="molecule type" value="Genomic_DNA"/>
</dbReference>
<dbReference type="RefSeq" id="WP_204067099.1">
    <property type="nucleotide sequence ID" value="NZ_BOOJ01000048.1"/>
</dbReference>
<dbReference type="Proteomes" id="UP000619788">
    <property type="component" value="Unassembled WGS sequence"/>
</dbReference>
<protein>
    <submittedName>
        <fullName evidence="1">Uncharacterized protein</fullName>
    </submittedName>
</protein>
<proteinExistence type="predicted"/>
<comment type="caution">
    <text evidence="1">The sequence shown here is derived from an EMBL/GenBank/DDBJ whole genome shotgun (WGS) entry which is preliminary data.</text>
</comment>
<evidence type="ECO:0000313" key="2">
    <source>
        <dbReference type="Proteomes" id="UP000619788"/>
    </source>
</evidence>
<organism evidence="1 2">
    <name type="scientific">Planobispora siamensis</name>
    <dbReference type="NCBI Taxonomy" id="936338"/>
    <lineage>
        <taxon>Bacteria</taxon>
        <taxon>Bacillati</taxon>
        <taxon>Actinomycetota</taxon>
        <taxon>Actinomycetes</taxon>
        <taxon>Streptosporangiales</taxon>
        <taxon>Streptosporangiaceae</taxon>
        <taxon>Planobispora</taxon>
    </lineage>
</organism>
<reference evidence="1 2" key="1">
    <citation type="submission" date="2021-01" db="EMBL/GenBank/DDBJ databases">
        <title>Whole genome shotgun sequence of Planobispora siamensis NBRC 107568.</title>
        <authorList>
            <person name="Komaki H."/>
            <person name="Tamura T."/>
        </authorList>
    </citation>
    <scope>NUCLEOTIDE SEQUENCE [LARGE SCALE GENOMIC DNA]</scope>
    <source>
        <strain evidence="1 2">NBRC 107568</strain>
    </source>
</reference>
<accession>A0A8J3WNX8</accession>